<keyword evidence="3" id="KW-1185">Reference proteome</keyword>
<sequence length="155" mass="17052">MRSFRTASRLACALPAVLAAAFALPALAGAEDAPTREQLAAEGQDLSPEEWQALVGGRTVWYRISGEVWGRESYRAEPGRVTFQFPDGECLEASWTYSEPWFCFDFGAALGGGPPHCFRHIRYQDQLWALSRLGEPQSIDRIDATPLTCGVDPTS</sequence>
<feature type="chain" id="PRO_5011515543" description="Protease inhibitor Inh" evidence="1">
    <location>
        <begin position="29"/>
        <end position="155"/>
    </location>
</feature>
<dbReference type="Proteomes" id="UP000199377">
    <property type="component" value="Unassembled WGS sequence"/>
</dbReference>
<dbReference type="AlphaFoldDB" id="A0A1I3ILI9"/>
<reference evidence="2 3" key="1">
    <citation type="submission" date="2016-10" db="EMBL/GenBank/DDBJ databases">
        <authorList>
            <person name="de Groot N.N."/>
        </authorList>
    </citation>
    <scope>NUCLEOTIDE SEQUENCE [LARGE SCALE GENOMIC DNA]</scope>
    <source>
        <strain evidence="2 3">CGMCC 1.11030</strain>
    </source>
</reference>
<name>A0A1I3ILI9_9RHOB</name>
<evidence type="ECO:0008006" key="4">
    <source>
        <dbReference type="Google" id="ProtNLM"/>
    </source>
</evidence>
<protein>
    <recommendedName>
        <fullName evidence="4">Protease inhibitor Inh</fullName>
    </recommendedName>
</protein>
<gene>
    <name evidence="2" type="ORF">SAMN05216258_107121</name>
</gene>
<proteinExistence type="predicted"/>
<dbReference type="EMBL" id="FOQH01000007">
    <property type="protein sequence ID" value="SFI48749.1"/>
    <property type="molecule type" value="Genomic_DNA"/>
</dbReference>
<dbReference type="OrthoDB" id="7304934at2"/>
<evidence type="ECO:0000313" key="2">
    <source>
        <dbReference type="EMBL" id="SFI48749.1"/>
    </source>
</evidence>
<feature type="signal peptide" evidence="1">
    <location>
        <begin position="1"/>
        <end position="28"/>
    </location>
</feature>
<accession>A0A1I3ILI9</accession>
<keyword evidence="1" id="KW-0732">Signal</keyword>
<organism evidence="2 3">
    <name type="scientific">Albimonas pacifica</name>
    <dbReference type="NCBI Taxonomy" id="1114924"/>
    <lineage>
        <taxon>Bacteria</taxon>
        <taxon>Pseudomonadati</taxon>
        <taxon>Pseudomonadota</taxon>
        <taxon>Alphaproteobacteria</taxon>
        <taxon>Rhodobacterales</taxon>
        <taxon>Paracoccaceae</taxon>
        <taxon>Albimonas</taxon>
    </lineage>
</organism>
<dbReference type="RefSeq" id="WP_092861091.1">
    <property type="nucleotide sequence ID" value="NZ_FOQH01000007.1"/>
</dbReference>
<evidence type="ECO:0000313" key="3">
    <source>
        <dbReference type="Proteomes" id="UP000199377"/>
    </source>
</evidence>
<dbReference type="STRING" id="1114924.SAMN05216258_107121"/>
<evidence type="ECO:0000256" key="1">
    <source>
        <dbReference type="SAM" id="SignalP"/>
    </source>
</evidence>